<comment type="subunit">
    <text evidence="3 10">Homodimer.</text>
</comment>
<evidence type="ECO:0000256" key="3">
    <source>
        <dbReference type="ARBA" id="ARBA00011738"/>
    </source>
</evidence>
<comment type="similarity">
    <text evidence="2 10 12">Belongs to the GrpE family.</text>
</comment>
<dbReference type="SUPFAM" id="SSF58014">
    <property type="entry name" value="Coiled-coil domain of nucleotide exchange factor GrpE"/>
    <property type="match status" value="1"/>
</dbReference>
<evidence type="ECO:0000256" key="10">
    <source>
        <dbReference type="HAMAP-Rule" id="MF_01151"/>
    </source>
</evidence>
<dbReference type="GO" id="GO:0051087">
    <property type="term" value="F:protein-folding chaperone binding"/>
    <property type="evidence" value="ECO:0007669"/>
    <property type="project" value="InterPro"/>
</dbReference>
<evidence type="ECO:0000256" key="12">
    <source>
        <dbReference type="RuleBase" id="RU004478"/>
    </source>
</evidence>
<dbReference type="PANTHER" id="PTHR21237">
    <property type="entry name" value="GRPE PROTEIN"/>
    <property type="match status" value="1"/>
</dbReference>
<dbReference type="RefSeq" id="WP_006002771.1">
    <property type="nucleotide sequence ID" value="NZ_AAEW02000027.1"/>
</dbReference>
<evidence type="ECO:0000256" key="9">
    <source>
        <dbReference type="ARBA" id="ARBA00076414"/>
    </source>
</evidence>
<dbReference type="GO" id="GO:0005829">
    <property type="term" value="C:cytosol"/>
    <property type="evidence" value="ECO:0007669"/>
    <property type="project" value="TreeGrafter"/>
</dbReference>
<evidence type="ECO:0000256" key="7">
    <source>
        <dbReference type="ARBA" id="ARBA00053401"/>
    </source>
</evidence>
<gene>
    <name evidence="10" type="primary">grpE</name>
    <name evidence="14" type="ORF">Dace_0266</name>
</gene>
<dbReference type="OrthoDB" id="9789811at2"/>
<evidence type="ECO:0000256" key="1">
    <source>
        <dbReference type="ARBA" id="ARBA00004496"/>
    </source>
</evidence>
<dbReference type="AlphaFoldDB" id="Q1JW09"/>
<dbReference type="Gene3D" id="2.30.22.10">
    <property type="entry name" value="Head domain of nucleotide exchange factor GrpE"/>
    <property type="match status" value="1"/>
</dbReference>
<comment type="function">
    <text evidence="7 10 11">Participates actively in the response to hyperosmotic and heat shock by preventing the aggregation of stress-denatured proteins, in association with DnaK and GrpE. It is the nucleotide exchange factor for DnaK and may function as a thermosensor. Unfolded proteins bind initially to DnaJ; upon interaction with the DnaJ-bound protein, DnaK hydrolyzes its bound ATP, resulting in the formation of a stable complex. GrpE releases ADP from DnaK; ATP binding to DnaK triggers the release of the substrate protein, thus completing the reaction cycle. Several rounds of ATP-dependent interactions between DnaJ, DnaK and GrpE are required for fully efficient folding.</text>
</comment>
<proteinExistence type="inferred from homology"/>
<dbReference type="GO" id="GO:0000774">
    <property type="term" value="F:adenyl-nucleotide exchange factor activity"/>
    <property type="evidence" value="ECO:0007669"/>
    <property type="project" value="InterPro"/>
</dbReference>
<dbReference type="GO" id="GO:0006457">
    <property type="term" value="P:protein folding"/>
    <property type="evidence" value="ECO:0007669"/>
    <property type="project" value="InterPro"/>
</dbReference>
<keyword evidence="5 10" id="KW-0346">Stress response</keyword>
<evidence type="ECO:0000256" key="4">
    <source>
        <dbReference type="ARBA" id="ARBA00022490"/>
    </source>
</evidence>
<dbReference type="InterPro" id="IPR013805">
    <property type="entry name" value="GrpE_CC"/>
</dbReference>
<feature type="region of interest" description="Disordered" evidence="13">
    <location>
        <begin position="1"/>
        <end position="36"/>
    </location>
</feature>
<evidence type="ECO:0000256" key="13">
    <source>
        <dbReference type="SAM" id="MobiDB-lite"/>
    </source>
</evidence>
<name>Q1JW09_DESA6</name>
<reference evidence="14" key="1">
    <citation type="submission" date="2006-05" db="EMBL/GenBank/DDBJ databases">
        <title>Annotation of the draft genome assembly of Desulfuromonas acetoxidans DSM 684.</title>
        <authorList>
            <consortium name="US DOE Joint Genome Institute (JGI-ORNL)"/>
            <person name="Larimer F."/>
            <person name="Land M."/>
            <person name="Hauser L."/>
        </authorList>
    </citation>
    <scope>NUCLEOTIDE SEQUENCE [LARGE SCALE GENOMIC DNA]</scope>
    <source>
        <strain evidence="14">DSM 684</strain>
    </source>
</reference>
<accession>Q1JW09</accession>
<dbReference type="NCBIfam" id="NF010738">
    <property type="entry name" value="PRK14140.1"/>
    <property type="match status" value="1"/>
</dbReference>
<dbReference type="Proteomes" id="UP000005695">
    <property type="component" value="Unassembled WGS sequence"/>
</dbReference>
<reference evidence="14" key="2">
    <citation type="submission" date="2006-05" db="EMBL/GenBank/DDBJ databases">
        <title>Sequencing of the draft genome and assembly of Desulfuromonas acetoxidans DSM 684.</title>
        <authorList>
            <consortium name="US DOE Joint Genome Institute (JGI-PGF)"/>
            <person name="Copeland A."/>
            <person name="Lucas S."/>
            <person name="Lapidus A."/>
            <person name="Barry K."/>
            <person name="Detter J.C."/>
            <person name="Glavina del Rio T."/>
            <person name="Hammon N."/>
            <person name="Israni S."/>
            <person name="Dalin E."/>
            <person name="Tice H."/>
            <person name="Bruce D."/>
            <person name="Pitluck S."/>
            <person name="Richardson P."/>
        </authorList>
    </citation>
    <scope>NUCLEOTIDE SEQUENCE [LARGE SCALE GENOMIC DNA]</scope>
    <source>
        <strain evidence="14">DSM 684</strain>
    </source>
</reference>
<dbReference type="EMBL" id="AAEW02000027">
    <property type="protein sequence ID" value="EAT14437.1"/>
    <property type="molecule type" value="Genomic_DNA"/>
</dbReference>
<dbReference type="GO" id="GO:0051082">
    <property type="term" value="F:unfolded protein binding"/>
    <property type="evidence" value="ECO:0007669"/>
    <property type="project" value="TreeGrafter"/>
</dbReference>
<dbReference type="InterPro" id="IPR009012">
    <property type="entry name" value="GrpE_head"/>
</dbReference>
<sequence>MSKKKNPEVEEQQTAQEPEIVEATPKDAPAPSEEADALDALKAELEQSRNEVEQQKEQYLRTRAEMENFRRRMQREKEELSKFANESILREILPVIDNLERAVCHARENEADASSLLDGVEMTLSQFQKVLEKFNVIPVDAQGKPFDPSCHEAMGQQENADCEPNTVVQVLQSGYMLNDRLLRPALVMVSKAAASQEAEADK</sequence>
<dbReference type="GO" id="GO:0042803">
    <property type="term" value="F:protein homodimerization activity"/>
    <property type="evidence" value="ECO:0007669"/>
    <property type="project" value="InterPro"/>
</dbReference>
<dbReference type="SUPFAM" id="SSF51064">
    <property type="entry name" value="Head domain of nucleotide exchange factor GrpE"/>
    <property type="match status" value="1"/>
</dbReference>
<evidence type="ECO:0000313" key="14">
    <source>
        <dbReference type="EMBL" id="EAT14437.1"/>
    </source>
</evidence>
<evidence type="ECO:0000256" key="11">
    <source>
        <dbReference type="RuleBase" id="RU000639"/>
    </source>
</evidence>
<keyword evidence="6 10" id="KW-0143">Chaperone</keyword>
<dbReference type="Gene3D" id="3.90.20.20">
    <property type="match status" value="1"/>
</dbReference>
<evidence type="ECO:0000256" key="8">
    <source>
        <dbReference type="ARBA" id="ARBA00072274"/>
    </source>
</evidence>
<keyword evidence="4 10" id="KW-0963">Cytoplasm</keyword>
<protein>
    <recommendedName>
        <fullName evidence="8 10">Protein GrpE</fullName>
    </recommendedName>
    <alternativeName>
        <fullName evidence="9 10">HSP-70 cofactor</fullName>
    </alternativeName>
</protein>
<evidence type="ECO:0000313" key="15">
    <source>
        <dbReference type="Proteomes" id="UP000005695"/>
    </source>
</evidence>
<dbReference type="PANTHER" id="PTHR21237:SF23">
    <property type="entry name" value="GRPE PROTEIN HOMOLOG, MITOCHONDRIAL"/>
    <property type="match status" value="1"/>
</dbReference>
<evidence type="ECO:0000256" key="5">
    <source>
        <dbReference type="ARBA" id="ARBA00023016"/>
    </source>
</evidence>
<dbReference type="PROSITE" id="PS01071">
    <property type="entry name" value="GRPE"/>
    <property type="match status" value="1"/>
</dbReference>
<dbReference type="HAMAP" id="MF_01151">
    <property type="entry name" value="GrpE"/>
    <property type="match status" value="1"/>
</dbReference>
<dbReference type="FunFam" id="2.30.22.10:FF:000001">
    <property type="entry name" value="Protein GrpE"/>
    <property type="match status" value="1"/>
</dbReference>
<dbReference type="PRINTS" id="PR00773">
    <property type="entry name" value="GRPEPROTEIN"/>
</dbReference>
<evidence type="ECO:0000256" key="6">
    <source>
        <dbReference type="ARBA" id="ARBA00023186"/>
    </source>
</evidence>
<dbReference type="Pfam" id="PF01025">
    <property type="entry name" value="GrpE"/>
    <property type="match status" value="1"/>
</dbReference>
<dbReference type="NCBIfam" id="NF010748">
    <property type="entry name" value="PRK14150.1"/>
    <property type="match status" value="1"/>
</dbReference>
<dbReference type="CDD" id="cd00446">
    <property type="entry name" value="GrpE"/>
    <property type="match status" value="1"/>
</dbReference>
<comment type="subcellular location">
    <subcellularLocation>
        <location evidence="1 10">Cytoplasm</location>
    </subcellularLocation>
</comment>
<dbReference type="InterPro" id="IPR000740">
    <property type="entry name" value="GrpE"/>
</dbReference>
<comment type="caution">
    <text evidence="14">The sequence shown here is derived from an EMBL/GenBank/DDBJ whole genome shotgun (WGS) entry which is preliminary data.</text>
</comment>
<keyword evidence="15" id="KW-1185">Reference proteome</keyword>
<evidence type="ECO:0000256" key="2">
    <source>
        <dbReference type="ARBA" id="ARBA00009054"/>
    </source>
</evidence>
<organism evidence="14 15">
    <name type="scientific">Desulfuromonas acetoxidans (strain DSM 684 / 11070)</name>
    <dbReference type="NCBI Taxonomy" id="281689"/>
    <lineage>
        <taxon>Bacteria</taxon>
        <taxon>Pseudomonadati</taxon>
        <taxon>Thermodesulfobacteriota</taxon>
        <taxon>Desulfuromonadia</taxon>
        <taxon>Desulfuromonadales</taxon>
        <taxon>Desulfuromonadaceae</taxon>
        <taxon>Desulfuromonas</taxon>
    </lineage>
</organism>